<sequence>MAESSYRHWLKCEHCTMASRTGLPVHRVFRPPEEPVFLGYISIMPELQIRPVTIKGHNAIMDPRGSFIVMQAVPAAK</sequence>
<comment type="caution">
    <text evidence="1">The sequence shown here is derived from an EMBL/GenBank/DDBJ whole genome shotgun (WGS) entry which is preliminary data.</text>
</comment>
<dbReference type="EMBL" id="JANPWB010000011">
    <property type="protein sequence ID" value="KAJ1130613.1"/>
    <property type="molecule type" value="Genomic_DNA"/>
</dbReference>
<proteinExistence type="predicted"/>
<keyword evidence="2" id="KW-1185">Reference proteome</keyword>
<name>A0AAV7PQW5_PLEWA</name>
<evidence type="ECO:0000313" key="2">
    <source>
        <dbReference type="Proteomes" id="UP001066276"/>
    </source>
</evidence>
<gene>
    <name evidence="1" type="ORF">NDU88_008964</name>
</gene>
<evidence type="ECO:0000313" key="1">
    <source>
        <dbReference type="EMBL" id="KAJ1130613.1"/>
    </source>
</evidence>
<dbReference type="Proteomes" id="UP001066276">
    <property type="component" value="Chromosome 7"/>
</dbReference>
<protein>
    <submittedName>
        <fullName evidence="1">Uncharacterized protein</fullName>
    </submittedName>
</protein>
<accession>A0AAV7PQW5</accession>
<dbReference type="AlphaFoldDB" id="A0AAV7PQW5"/>
<organism evidence="1 2">
    <name type="scientific">Pleurodeles waltl</name>
    <name type="common">Iberian ribbed newt</name>
    <dbReference type="NCBI Taxonomy" id="8319"/>
    <lineage>
        <taxon>Eukaryota</taxon>
        <taxon>Metazoa</taxon>
        <taxon>Chordata</taxon>
        <taxon>Craniata</taxon>
        <taxon>Vertebrata</taxon>
        <taxon>Euteleostomi</taxon>
        <taxon>Amphibia</taxon>
        <taxon>Batrachia</taxon>
        <taxon>Caudata</taxon>
        <taxon>Salamandroidea</taxon>
        <taxon>Salamandridae</taxon>
        <taxon>Pleurodelinae</taxon>
        <taxon>Pleurodeles</taxon>
    </lineage>
</organism>
<reference evidence="1" key="1">
    <citation type="journal article" date="2022" name="bioRxiv">
        <title>Sequencing and chromosome-scale assembly of the giantPleurodeles waltlgenome.</title>
        <authorList>
            <person name="Brown T."/>
            <person name="Elewa A."/>
            <person name="Iarovenko S."/>
            <person name="Subramanian E."/>
            <person name="Araus A.J."/>
            <person name="Petzold A."/>
            <person name="Susuki M."/>
            <person name="Suzuki K.-i.T."/>
            <person name="Hayashi T."/>
            <person name="Toyoda A."/>
            <person name="Oliveira C."/>
            <person name="Osipova E."/>
            <person name="Leigh N.D."/>
            <person name="Simon A."/>
            <person name="Yun M.H."/>
        </authorList>
    </citation>
    <scope>NUCLEOTIDE SEQUENCE</scope>
    <source>
        <strain evidence="1">20211129_DDA</strain>
        <tissue evidence="1">Liver</tissue>
    </source>
</reference>